<dbReference type="InterPro" id="IPR045555">
    <property type="entry name" value="VMAP-M0"/>
</dbReference>
<dbReference type="EMBL" id="BMSA01000020">
    <property type="protein sequence ID" value="GGT73149.1"/>
    <property type="molecule type" value="Genomic_DNA"/>
</dbReference>
<feature type="domain" description="vWA-MoxR associated protein C-terminal" evidence="4">
    <location>
        <begin position="253"/>
        <end position="492"/>
    </location>
</feature>
<name>A0A918LY39_9ACTN</name>
<evidence type="ECO:0000259" key="2">
    <source>
        <dbReference type="Pfam" id="PF19916"/>
    </source>
</evidence>
<dbReference type="Pfam" id="PF19956">
    <property type="entry name" value="EAD2"/>
    <property type="match status" value="1"/>
</dbReference>
<evidence type="ECO:0000259" key="3">
    <source>
        <dbReference type="Pfam" id="PF19956"/>
    </source>
</evidence>
<dbReference type="Pfam" id="PF20028">
    <property type="entry name" value="VMAP-C"/>
    <property type="match status" value="1"/>
</dbReference>
<evidence type="ECO:0000313" key="6">
    <source>
        <dbReference type="Proteomes" id="UP000646776"/>
    </source>
</evidence>
<organism evidence="5 6">
    <name type="scientific">Streptomyces phaeofaciens</name>
    <dbReference type="NCBI Taxonomy" id="68254"/>
    <lineage>
        <taxon>Bacteria</taxon>
        <taxon>Bacillati</taxon>
        <taxon>Actinomycetota</taxon>
        <taxon>Actinomycetes</taxon>
        <taxon>Kitasatosporales</taxon>
        <taxon>Streptomycetaceae</taxon>
        <taxon>Streptomyces</taxon>
    </lineage>
</organism>
<evidence type="ECO:0000313" key="5">
    <source>
        <dbReference type="EMBL" id="GGT73149.1"/>
    </source>
</evidence>
<dbReference type="RefSeq" id="WP_189714569.1">
    <property type="nucleotide sequence ID" value="NZ_BMSA01000020.1"/>
</dbReference>
<protein>
    <submittedName>
        <fullName evidence="5">Uncharacterized protein</fullName>
    </submittedName>
</protein>
<comment type="caution">
    <text evidence="5">The sequence shown here is derived from an EMBL/GenBank/DDBJ whole genome shotgun (WGS) entry which is preliminary data.</text>
</comment>
<dbReference type="InterPro" id="IPR045450">
    <property type="entry name" value="VMAP_C"/>
</dbReference>
<accession>A0A918LY39</accession>
<dbReference type="InterPro" id="IPR045431">
    <property type="entry name" value="EAD2"/>
</dbReference>
<feature type="domain" description="Effector-associated" evidence="3">
    <location>
        <begin position="24"/>
        <end position="100"/>
    </location>
</feature>
<feature type="domain" description="vWA-MoxR associated protein middle region 0" evidence="2">
    <location>
        <begin position="119"/>
        <end position="221"/>
    </location>
</feature>
<dbReference type="AlphaFoldDB" id="A0A918LY39"/>
<dbReference type="Proteomes" id="UP000646776">
    <property type="component" value="Unassembled WGS sequence"/>
</dbReference>
<keyword evidence="6" id="KW-1185">Reference proteome</keyword>
<sequence length="528" mass="57308">MSTAAGLGEIGRTSGRDLLFRLTEALCELSCLEDQAGRNFFARVLADQLNVQIDLRGTKQREDVIALAQAALSVPAGTRVLVDVVRVFEGAPTADALEPMLSLMGEPAGYSAPLPGPLTEREVTSALALLDAVEARMPTHGLRDELAVELHLDLPLGLTLRQLFTFVLNLNVQPDGLPPAVLLMEHAALLARSPGWQQSLSNWAHSWAVRTGLVDELECRRGNRVDAIADPSIPRCLVVAVEPAGDCSGDIVVRPWLNTVPGHWQPQPADPRTTSLDGLGSAVERALRQVLRISPAPRGPAPGEAEPAPPYVEFVLPYELLNHDVAGLTVRSGDGKPLPLGLKYGVHLRSLERMRTDDGLVRAQWRERWSTLQNRGIAVHGWRSSDSGGLDEWQTTLAAEPSRTAAVLDAPDGAAATEALKAAIAEGIGLAVWDRRGDFPEERREVVAAVFAAVQKPGRLPVVIHQLRRRAELNAAGPALLGRHIAFFWDDPNRLVDIQVPPDFESDTGHGLDHRHTRRTMDSEETPV</sequence>
<evidence type="ECO:0000259" key="4">
    <source>
        <dbReference type="Pfam" id="PF20028"/>
    </source>
</evidence>
<dbReference type="Pfam" id="PF19916">
    <property type="entry name" value="VMAP-M0"/>
    <property type="match status" value="1"/>
</dbReference>
<feature type="compositionally biased region" description="Basic and acidic residues" evidence="1">
    <location>
        <begin position="507"/>
        <end position="522"/>
    </location>
</feature>
<feature type="region of interest" description="Disordered" evidence="1">
    <location>
        <begin position="505"/>
        <end position="528"/>
    </location>
</feature>
<gene>
    <name evidence="5" type="ORF">GCM10010226_58890</name>
</gene>
<reference evidence="5" key="1">
    <citation type="journal article" date="2014" name="Int. J. Syst. Evol. Microbiol.">
        <title>Complete genome sequence of Corynebacterium casei LMG S-19264T (=DSM 44701T), isolated from a smear-ripened cheese.</title>
        <authorList>
            <consortium name="US DOE Joint Genome Institute (JGI-PGF)"/>
            <person name="Walter F."/>
            <person name="Albersmeier A."/>
            <person name="Kalinowski J."/>
            <person name="Ruckert C."/>
        </authorList>
    </citation>
    <scope>NUCLEOTIDE SEQUENCE</scope>
    <source>
        <strain evidence="5">JCM 4125</strain>
    </source>
</reference>
<evidence type="ECO:0000256" key="1">
    <source>
        <dbReference type="SAM" id="MobiDB-lite"/>
    </source>
</evidence>
<proteinExistence type="predicted"/>
<reference evidence="5" key="2">
    <citation type="submission" date="2020-09" db="EMBL/GenBank/DDBJ databases">
        <authorList>
            <person name="Sun Q."/>
            <person name="Ohkuma M."/>
        </authorList>
    </citation>
    <scope>NUCLEOTIDE SEQUENCE</scope>
    <source>
        <strain evidence="5">JCM 4125</strain>
    </source>
</reference>